<dbReference type="PROSITE" id="PS51253">
    <property type="entry name" value="HTH_CENPB"/>
    <property type="match status" value="1"/>
</dbReference>
<dbReference type="InterPro" id="IPR006600">
    <property type="entry name" value="HTH_CenpB_DNA-bd_dom"/>
</dbReference>
<evidence type="ECO:0000313" key="6">
    <source>
        <dbReference type="Proteomes" id="UP001458880"/>
    </source>
</evidence>
<evidence type="ECO:0000313" key="5">
    <source>
        <dbReference type="EMBL" id="KAK9745528.1"/>
    </source>
</evidence>
<sequence>MSSQGDSVRKITKTRKVLTLSEKNAILDKLSRGETCASVNRMYGMDESSIRTIRKHQQKIRASIIASASASTKTTSYSGNEAIEKMEKALVLWIETQTSKRISLDNVIIREKAKSLYHDITLRKDQRGTDTINDWN</sequence>
<dbReference type="Proteomes" id="UP001458880">
    <property type="component" value="Unassembled WGS sequence"/>
</dbReference>
<dbReference type="InterPro" id="IPR007889">
    <property type="entry name" value="HTH_Psq"/>
</dbReference>
<keyword evidence="3" id="KW-0539">Nucleus</keyword>
<proteinExistence type="predicted"/>
<protein>
    <submittedName>
        <fullName evidence="5">Tc5 transposase DNA-binding domain</fullName>
    </submittedName>
</protein>
<dbReference type="GO" id="GO:0003677">
    <property type="term" value="F:DNA binding"/>
    <property type="evidence" value="ECO:0007669"/>
    <property type="project" value="UniProtKB-KW"/>
</dbReference>
<comment type="caution">
    <text evidence="5">The sequence shown here is derived from an EMBL/GenBank/DDBJ whole genome shotgun (WGS) entry which is preliminary data.</text>
</comment>
<reference evidence="5 6" key="1">
    <citation type="journal article" date="2024" name="BMC Genomics">
        <title>De novo assembly and annotation of Popillia japonica's genome with initial clues to its potential as an invasive pest.</title>
        <authorList>
            <person name="Cucini C."/>
            <person name="Boschi S."/>
            <person name="Funari R."/>
            <person name="Cardaioli E."/>
            <person name="Iannotti N."/>
            <person name="Marturano G."/>
            <person name="Paoli F."/>
            <person name="Bruttini M."/>
            <person name="Carapelli A."/>
            <person name="Frati F."/>
            <person name="Nardi F."/>
        </authorList>
    </citation>
    <scope>NUCLEOTIDE SEQUENCE [LARGE SCALE GENOMIC DNA]</scope>
    <source>
        <strain evidence="5">DMR45628</strain>
    </source>
</reference>
<dbReference type="GO" id="GO:0005634">
    <property type="term" value="C:nucleus"/>
    <property type="evidence" value="ECO:0007669"/>
    <property type="project" value="UniProtKB-SubCell"/>
</dbReference>
<keyword evidence="6" id="KW-1185">Reference proteome</keyword>
<keyword evidence="2 5" id="KW-0238">DNA-binding</keyword>
<dbReference type="AlphaFoldDB" id="A0AAW1MH07"/>
<dbReference type="Pfam" id="PF03221">
    <property type="entry name" value="HTH_Tnp_Tc5"/>
    <property type="match status" value="1"/>
</dbReference>
<dbReference type="Gene3D" id="1.10.10.10">
    <property type="entry name" value="Winged helix-like DNA-binding domain superfamily/Winged helix DNA-binding domain"/>
    <property type="match status" value="1"/>
</dbReference>
<name>A0AAW1MH07_POPJA</name>
<accession>A0AAW1MH07</accession>
<gene>
    <name evidence="5" type="ORF">QE152_g6854</name>
</gene>
<dbReference type="Pfam" id="PF04218">
    <property type="entry name" value="CENP-B_N"/>
    <property type="match status" value="1"/>
</dbReference>
<dbReference type="InterPro" id="IPR036388">
    <property type="entry name" value="WH-like_DNA-bd_sf"/>
</dbReference>
<organism evidence="5 6">
    <name type="scientific">Popillia japonica</name>
    <name type="common">Japanese beetle</name>
    <dbReference type="NCBI Taxonomy" id="7064"/>
    <lineage>
        <taxon>Eukaryota</taxon>
        <taxon>Metazoa</taxon>
        <taxon>Ecdysozoa</taxon>
        <taxon>Arthropoda</taxon>
        <taxon>Hexapoda</taxon>
        <taxon>Insecta</taxon>
        <taxon>Pterygota</taxon>
        <taxon>Neoptera</taxon>
        <taxon>Endopterygota</taxon>
        <taxon>Coleoptera</taxon>
        <taxon>Polyphaga</taxon>
        <taxon>Scarabaeiformia</taxon>
        <taxon>Scarabaeidae</taxon>
        <taxon>Rutelinae</taxon>
        <taxon>Popillia</taxon>
    </lineage>
</organism>
<dbReference type="Gene3D" id="1.10.10.60">
    <property type="entry name" value="Homeodomain-like"/>
    <property type="match status" value="1"/>
</dbReference>
<evidence type="ECO:0000256" key="3">
    <source>
        <dbReference type="ARBA" id="ARBA00023242"/>
    </source>
</evidence>
<dbReference type="EMBL" id="JASPKY010000048">
    <property type="protein sequence ID" value="KAK9745528.1"/>
    <property type="molecule type" value="Genomic_DNA"/>
</dbReference>
<comment type="subcellular location">
    <subcellularLocation>
        <location evidence="1">Nucleus</location>
    </subcellularLocation>
</comment>
<dbReference type="SUPFAM" id="SSF46689">
    <property type="entry name" value="Homeodomain-like"/>
    <property type="match status" value="2"/>
</dbReference>
<evidence type="ECO:0000256" key="1">
    <source>
        <dbReference type="ARBA" id="ARBA00004123"/>
    </source>
</evidence>
<evidence type="ECO:0000259" key="4">
    <source>
        <dbReference type="PROSITE" id="PS51253"/>
    </source>
</evidence>
<dbReference type="InterPro" id="IPR009057">
    <property type="entry name" value="Homeodomain-like_sf"/>
</dbReference>
<feature type="domain" description="HTH CENPB-type" evidence="4">
    <location>
        <begin position="74"/>
        <end position="136"/>
    </location>
</feature>
<evidence type="ECO:0000256" key="2">
    <source>
        <dbReference type="ARBA" id="ARBA00023125"/>
    </source>
</evidence>